<dbReference type="PANTHER" id="PTHR43657:SF1">
    <property type="entry name" value="ALTERED INHERITANCE OF MITOCHONDRIA PROTEIN 24, MITOCHONDRIAL"/>
    <property type="match status" value="1"/>
</dbReference>
<dbReference type="Proteomes" id="UP001165060">
    <property type="component" value="Unassembled WGS sequence"/>
</dbReference>
<dbReference type="EMBL" id="BRYB01000223">
    <property type="protein sequence ID" value="GMI25608.1"/>
    <property type="molecule type" value="Genomic_DNA"/>
</dbReference>
<accession>A0ABQ6MFX5</accession>
<evidence type="ECO:0000313" key="1">
    <source>
        <dbReference type="EMBL" id="GMI25608.1"/>
    </source>
</evidence>
<dbReference type="Pfam" id="PF01987">
    <property type="entry name" value="AIM24"/>
    <property type="match status" value="1"/>
</dbReference>
<evidence type="ECO:0008006" key="3">
    <source>
        <dbReference type="Google" id="ProtNLM"/>
    </source>
</evidence>
<sequence>MRFVGGEGPLTGWSKFEVQYPDDPKYHITGADSQVLTVNMAGGDKVLTEPGTMMFMSDYVKGSTQCGGCLQRCCAGESCCTMVMENTQQTMGFVGLTPNFPGKVIPVDLASDAVSGTLLCKAGAYMAHFGEVEIETDFDCNPFRACCGGAGFVRQQLAGTGTVFLNSTGTIMQKTLAEGEKIVVDTNAVLAWADGVDMDLQSAGGCCGCALGGEGVFNTVFTGPGLVMVSSMTLDQYRVAVAPEPRG</sequence>
<dbReference type="InterPro" id="IPR016031">
    <property type="entry name" value="Trp_RNA-bd_attenuator-like_dom"/>
</dbReference>
<reference evidence="1 2" key="1">
    <citation type="journal article" date="2023" name="Commun. Biol.">
        <title>Genome analysis of Parmales, the sister group of diatoms, reveals the evolutionary specialization of diatoms from phago-mixotrophs to photoautotrophs.</title>
        <authorList>
            <person name="Ban H."/>
            <person name="Sato S."/>
            <person name="Yoshikawa S."/>
            <person name="Yamada K."/>
            <person name="Nakamura Y."/>
            <person name="Ichinomiya M."/>
            <person name="Sato N."/>
            <person name="Blanc-Mathieu R."/>
            <person name="Endo H."/>
            <person name="Kuwata A."/>
            <person name="Ogata H."/>
        </authorList>
    </citation>
    <scope>NUCLEOTIDE SEQUENCE [LARGE SCALE GENOMIC DNA]</scope>
</reference>
<gene>
    <name evidence="1" type="ORF">TeGR_g4380</name>
</gene>
<keyword evidence="2" id="KW-1185">Reference proteome</keyword>
<evidence type="ECO:0000313" key="2">
    <source>
        <dbReference type="Proteomes" id="UP001165060"/>
    </source>
</evidence>
<protein>
    <recommendedName>
        <fullName evidence="3">Altered inheritance of mitochondria protein 24, mitochondrial</fullName>
    </recommendedName>
</protein>
<dbReference type="Gene3D" id="3.60.160.10">
    <property type="entry name" value="Mitochondrial biogenesis AIM24"/>
    <property type="match status" value="1"/>
</dbReference>
<dbReference type="PANTHER" id="PTHR43657">
    <property type="entry name" value="TRYPTOPHAN RNA-BINDING ATTENUATOR PROTEIN-LIKE PROTEIN"/>
    <property type="match status" value="1"/>
</dbReference>
<organism evidence="1 2">
    <name type="scientific">Tetraparma gracilis</name>
    <dbReference type="NCBI Taxonomy" id="2962635"/>
    <lineage>
        <taxon>Eukaryota</taxon>
        <taxon>Sar</taxon>
        <taxon>Stramenopiles</taxon>
        <taxon>Ochrophyta</taxon>
        <taxon>Bolidophyceae</taxon>
        <taxon>Parmales</taxon>
        <taxon>Triparmaceae</taxon>
        <taxon>Tetraparma</taxon>
    </lineage>
</organism>
<name>A0ABQ6MFX5_9STRA</name>
<proteinExistence type="predicted"/>
<comment type="caution">
    <text evidence="1">The sequence shown here is derived from an EMBL/GenBank/DDBJ whole genome shotgun (WGS) entry which is preliminary data.</text>
</comment>
<dbReference type="InterPro" id="IPR002838">
    <property type="entry name" value="AIM24"/>
</dbReference>
<dbReference type="InterPro" id="IPR036983">
    <property type="entry name" value="AIM24_sf"/>
</dbReference>
<dbReference type="SUPFAM" id="SSF51219">
    <property type="entry name" value="TRAP-like"/>
    <property type="match status" value="1"/>
</dbReference>